<dbReference type="EMBL" id="JBEPME010000002">
    <property type="protein sequence ID" value="MET3657019.1"/>
    <property type="molecule type" value="Genomic_DNA"/>
</dbReference>
<sequence>MKKRLSLIVLMLLLTGCNSDFSFSEISIGNANDAVQEFIEYAEVKNGNYLYLDGEKNMYVFINGIYVTQGNDAVYFSDFNVSAQQDTLNVFINQEYDSDYSNTKLKYQVLYKIKTVEKYDTINLFINGKPVSFDEIFGNEQLIVYEM</sequence>
<keyword evidence="4" id="KW-1185">Reference proteome</keyword>
<feature type="chain" id="PRO_5047458248" description="Lipoprotein" evidence="2">
    <location>
        <begin position="23"/>
        <end position="147"/>
    </location>
</feature>
<gene>
    <name evidence="3" type="ORF">ABIC55_002106</name>
</gene>
<evidence type="ECO:0008006" key="5">
    <source>
        <dbReference type="Google" id="ProtNLM"/>
    </source>
</evidence>
<reference evidence="3 4" key="1">
    <citation type="submission" date="2024-06" db="EMBL/GenBank/DDBJ databases">
        <title>Sorghum-associated microbial communities from plants grown in Nebraska, USA.</title>
        <authorList>
            <person name="Schachtman D."/>
        </authorList>
    </citation>
    <scope>NUCLEOTIDE SEQUENCE [LARGE SCALE GENOMIC DNA]</scope>
    <source>
        <strain evidence="3 4">1288</strain>
    </source>
</reference>
<dbReference type="PROSITE" id="PS51257">
    <property type="entry name" value="PROKAR_LIPOPROTEIN"/>
    <property type="match status" value="1"/>
</dbReference>
<dbReference type="RefSeq" id="WP_354313083.1">
    <property type="nucleotide sequence ID" value="NZ_JBEPME010000002.1"/>
</dbReference>
<dbReference type="Proteomes" id="UP001549104">
    <property type="component" value="Unassembled WGS sequence"/>
</dbReference>
<name>A0ABV2KAA5_SPOPS</name>
<dbReference type="Pfam" id="PF08139">
    <property type="entry name" value="LPAM_1"/>
    <property type="match status" value="1"/>
</dbReference>
<evidence type="ECO:0000256" key="1">
    <source>
        <dbReference type="ARBA" id="ARBA00022729"/>
    </source>
</evidence>
<evidence type="ECO:0000313" key="4">
    <source>
        <dbReference type="Proteomes" id="UP001549104"/>
    </source>
</evidence>
<proteinExistence type="predicted"/>
<feature type="signal peptide" evidence="2">
    <location>
        <begin position="1"/>
        <end position="22"/>
    </location>
</feature>
<evidence type="ECO:0000313" key="3">
    <source>
        <dbReference type="EMBL" id="MET3657019.1"/>
    </source>
</evidence>
<comment type="caution">
    <text evidence="3">The sequence shown here is derived from an EMBL/GenBank/DDBJ whole genome shotgun (WGS) entry which is preliminary data.</text>
</comment>
<organism evidence="3 4">
    <name type="scientific">Sporosarcina psychrophila</name>
    <name type="common">Bacillus psychrophilus</name>
    <dbReference type="NCBI Taxonomy" id="1476"/>
    <lineage>
        <taxon>Bacteria</taxon>
        <taxon>Bacillati</taxon>
        <taxon>Bacillota</taxon>
        <taxon>Bacilli</taxon>
        <taxon>Bacillales</taxon>
        <taxon>Caryophanaceae</taxon>
        <taxon>Sporosarcina</taxon>
    </lineage>
</organism>
<protein>
    <recommendedName>
        <fullName evidence="5">Lipoprotein</fullName>
    </recommendedName>
</protein>
<dbReference type="InterPro" id="IPR012640">
    <property type="entry name" value="Membr_lipoprot_lipid_attach_CS"/>
</dbReference>
<accession>A0ABV2KAA5</accession>
<keyword evidence="1 2" id="KW-0732">Signal</keyword>
<evidence type="ECO:0000256" key="2">
    <source>
        <dbReference type="SAM" id="SignalP"/>
    </source>
</evidence>